<dbReference type="AlphaFoldDB" id="A0A0J1B5B2"/>
<feature type="compositionally biased region" description="Basic and acidic residues" evidence="1">
    <location>
        <begin position="1"/>
        <end position="19"/>
    </location>
</feature>
<evidence type="ECO:0000313" key="2">
    <source>
        <dbReference type="EMBL" id="KLU01902.1"/>
    </source>
</evidence>
<proteinExistence type="predicted"/>
<reference evidence="2" key="1">
    <citation type="submission" date="2015-05" db="EMBL/GenBank/DDBJ databases">
        <title>Permanent draft genome of Rhodopirellula islandicus K833.</title>
        <authorList>
            <person name="Kizina J."/>
            <person name="Richter M."/>
            <person name="Glockner F.O."/>
            <person name="Harder J."/>
        </authorList>
    </citation>
    <scope>NUCLEOTIDE SEQUENCE [LARGE SCALE GENOMIC DNA]</scope>
    <source>
        <strain evidence="2">K833</strain>
    </source>
</reference>
<dbReference type="EMBL" id="LECT01000048">
    <property type="protein sequence ID" value="KLU01902.1"/>
    <property type="molecule type" value="Genomic_DNA"/>
</dbReference>
<protein>
    <submittedName>
        <fullName evidence="2">Uncharacterized protein</fullName>
    </submittedName>
</protein>
<keyword evidence="3" id="KW-1185">Reference proteome</keyword>
<accession>A0A0J1B5B2</accession>
<evidence type="ECO:0000256" key="1">
    <source>
        <dbReference type="SAM" id="MobiDB-lite"/>
    </source>
</evidence>
<dbReference type="Proteomes" id="UP000036367">
    <property type="component" value="Unassembled WGS sequence"/>
</dbReference>
<dbReference type="PATRIC" id="fig|595434.4.peg.5784"/>
<feature type="region of interest" description="Disordered" evidence="1">
    <location>
        <begin position="89"/>
        <end position="109"/>
    </location>
</feature>
<name>A0A0J1B5B2_RHOIS</name>
<organism evidence="2 3">
    <name type="scientific">Rhodopirellula islandica</name>
    <dbReference type="NCBI Taxonomy" id="595434"/>
    <lineage>
        <taxon>Bacteria</taxon>
        <taxon>Pseudomonadati</taxon>
        <taxon>Planctomycetota</taxon>
        <taxon>Planctomycetia</taxon>
        <taxon>Pirellulales</taxon>
        <taxon>Pirellulaceae</taxon>
        <taxon>Rhodopirellula</taxon>
    </lineage>
</organism>
<evidence type="ECO:0000313" key="3">
    <source>
        <dbReference type="Proteomes" id="UP000036367"/>
    </source>
</evidence>
<sequence length="122" mass="13577">MSEDTGERVHPNKLADNKTAKKGQPRRGPQPRKDRLSASGSSAIVARLDDRSSILDACLSFRFIRNSACDNQRGFSFQHAFHHLTQTDATKENDSLVEPSTVRGPSLGECNQNVNLLQRERS</sequence>
<gene>
    <name evidence="2" type="ORF">RISK_006086</name>
</gene>
<feature type="region of interest" description="Disordered" evidence="1">
    <location>
        <begin position="1"/>
        <end position="41"/>
    </location>
</feature>
<comment type="caution">
    <text evidence="2">The sequence shown here is derived from an EMBL/GenBank/DDBJ whole genome shotgun (WGS) entry which is preliminary data.</text>
</comment>